<keyword evidence="1" id="KW-0472">Membrane</keyword>
<dbReference type="Pfam" id="PF13786">
    <property type="entry name" value="DUF4179"/>
    <property type="match status" value="1"/>
</dbReference>
<dbReference type="GeneID" id="95373417"/>
<dbReference type="Proteomes" id="UP000288943">
    <property type="component" value="Chromosome"/>
</dbReference>
<feature type="domain" description="DUF4179" evidence="2">
    <location>
        <begin position="45"/>
        <end position="129"/>
    </location>
</feature>
<keyword evidence="1" id="KW-1133">Transmembrane helix</keyword>
<evidence type="ECO:0000313" key="6">
    <source>
        <dbReference type="Proteomes" id="UP001527202"/>
    </source>
</evidence>
<dbReference type="InterPro" id="IPR025436">
    <property type="entry name" value="DUF4179"/>
</dbReference>
<evidence type="ECO:0000313" key="3">
    <source>
        <dbReference type="EMBL" id="MCY9597263.1"/>
    </source>
</evidence>
<dbReference type="Proteomes" id="UP001527202">
    <property type="component" value="Unassembled WGS sequence"/>
</dbReference>
<dbReference type="EMBL" id="JAMDMJ010000018">
    <property type="protein sequence ID" value="MCY9597263.1"/>
    <property type="molecule type" value="Genomic_DNA"/>
</dbReference>
<accession>A0A410WPV8</accession>
<dbReference type="AlphaFoldDB" id="A0A410WPV8"/>
<protein>
    <submittedName>
        <fullName evidence="4">DUF4179 domain-containing protein</fullName>
    </submittedName>
</protein>
<evidence type="ECO:0000313" key="5">
    <source>
        <dbReference type="Proteomes" id="UP000288943"/>
    </source>
</evidence>
<organism evidence="4 5">
    <name type="scientific">Paenibacillus chitinolyticus</name>
    <dbReference type="NCBI Taxonomy" id="79263"/>
    <lineage>
        <taxon>Bacteria</taxon>
        <taxon>Bacillati</taxon>
        <taxon>Bacillota</taxon>
        <taxon>Bacilli</taxon>
        <taxon>Bacillales</taxon>
        <taxon>Paenibacillaceae</taxon>
        <taxon>Paenibacillus</taxon>
    </lineage>
</organism>
<feature type="transmembrane region" description="Helical" evidence="1">
    <location>
        <begin position="48"/>
        <end position="74"/>
    </location>
</feature>
<evidence type="ECO:0000256" key="1">
    <source>
        <dbReference type="SAM" id="Phobius"/>
    </source>
</evidence>
<keyword evidence="1" id="KW-0812">Transmembrane</keyword>
<evidence type="ECO:0000313" key="4">
    <source>
        <dbReference type="EMBL" id="QAV16371.1"/>
    </source>
</evidence>
<proteinExistence type="predicted"/>
<reference evidence="4 5" key="1">
    <citation type="submission" date="2018-01" db="EMBL/GenBank/DDBJ databases">
        <title>The whole genome sequencing and assembly of Paenibacillus chitinolyticus KCCM 41400 strain.</title>
        <authorList>
            <person name="Kim J.-Y."/>
            <person name="Park M.-K."/>
            <person name="Lee Y.-J."/>
            <person name="Yi H."/>
            <person name="Bahn Y.-S."/>
            <person name="Kim J.F."/>
            <person name="Lee D.-W."/>
        </authorList>
    </citation>
    <scope>NUCLEOTIDE SEQUENCE [LARGE SCALE GENOMIC DNA]</scope>
    <source>
        <strain evidence="4 5">KCCM 41400</strain>
    </source>
</reference>
<dbReference type="KEGG" id="pchi:PC41400_01125"/>
<keyword evidence="6" id="KW-1185">Reference proteome</keyword>
<gene>
    <name evidence="3" type="ORF">M5X16_15995</name>
    <name evidence="4" type="ORF">PC41400_01125</name>
</gene>
<dbReference type="Gene3D" id="2.60.40.1630">
    <property type="entry name" value="bacillus anthracis domain"/>
    <property type="match status" value="1"/>
</dbReference>
<dbReference type="RefSeq" id="WP_042231540.1">
    <property type="nucleotide sequence ID" value="NZ_CP026520.1"/>
</dbReference>
<reference evidence="3 6" key="2">
    <citation type="submission" date="2022-05" db="EMBL/GenBank/DDBJ databases">
        <title>Genome Sequencing of Bee-Associated Microbes.</title>
        <authorList>
            <person name="Dunlap C."/>
        </authorList>
    </citation>
    <scope>NUCLEOTIDE SEQUENCE [LARGE SCALE GENOMIC DNA]</scope>
    <source>
        <strain evidence="3 6">NRRL B-23120</strain>
    </source>
</reference>
<dbReference type="OrthoDB" id="2563989at2"/>
<sequence length="260" mass="28610">MSIPKNIKEALKDQIENAEVPQEVDRRVRQSFLEFHKKKESKPMKKRLVAFSIAAAILIPTSVFASLGGTSYFFKESANINGLVNEGTKRALSEGLSVPMNEKITDHGLTVQFSEVYVEDSKVLVHYKITGEDGKLVPYEFDTRGLNVLYDGKKNGKQVENPTYQENGLDGFSVLSFIGTGKKDRLPFTLTDAAGNVINTGIAEKDQPEGVLAFVTSGAKLPESIRLNVNIDRIGATKGSWKAQFTIDQSKAKQASEKAH</sequence>
<name>A0A410WPV8_9BACL</name>
<evidence type="ECO:0000259" key="2">
    <source>
        <dbReference type="Pfam" id="PF13786"/>
    </source>
</evidence>
<dbReference type="EMBL" id="CP026520">
    <property type="protein sequence ID" value="QAV16371.1"/>
    <property type="molecule type" value="Genomic_DNA"/>
</dbReference>